<reference evidence="12 13" key="1">
    <citation type="submission" date="2018-05" db="EMBL/GenBank/DDBJ databases">
        <title>Genomic Encyclopedia of Type Strains, Phase IV (KMG-IV): sequencing the most valuable type-strain genomes for metagenomic binning, comparative biology and taxonomic classification.</title>
        <authorList>
            <person name="Goeker M."/>
        </authorList>
    </citation>
    <scope>NUCLEOTIDE SEQUENCE [LARGE SCALE GENOMIC DNA]</scope>
    <source>
        <strain evidence="12 13">DSM 24995</strain>
    </source>
</reference>
<dbReference type="GO" id="GO:0016740">
    <property type="term" value="F:transferase activity"/>
    <property type="evidence" value="ECO:0007669"/>
    <property type="project" value="UniProtKB-UniRule"/>
</dbReference>
<keyword evidence="13" id="KW-1185">Reference proteome</keyword>
<name>A0A2V3Y2I4_9FIRM</name>
<proteinExistence type="inferred from homology"/>
<comment type="catalytic activity">
    <reaction evidence="9 10">
        <text>L-threonyl-[protein] + FAD = FMN-L-threonyl-[protein] + AMP + H(+)</text>
        <dbReference type="Rhea" id="RHEA:36847"/>
        <dbReference type="Rhea" id="RHEA-COMP:11060"/>
        <dbReference type="Rhea" id="RHEA-COMP:11061"/>
        <dbReference type="ChEBI" id="CHEBI:15378"/>
        <dbReference type="ChEBI" id="CHEBI:30013"/>
        <dbReference type="ChEBI" id="CHEBI:57692"/>
        <dbReference type="ChEBI" id="CHEBI:74257"/>
        <dbReference type="ChEBI" id="CHEBI:456215"/>
        <dbReference type="EC" id="2.7.1.180"/>
    </reaction>
</comment>
<keyword evidence="3 10" id="KW-0285">Flavoprotein</keyword>
<dbReference type="EC" id="2.7.1.180" evidence="1 10"/>
<dbReference type="AlphaFoldDB" id="A0A2V3Y2I4"/>
<feature type="binding site" evidence="11">
    <location>
        <position position="152"/>
    </location>
    <ligand>
        <name>Mg(2+)</name>
        <dbReference type="ChEBI" id="CHEBI:18420"/>
    </ligand>
</feature>
<dbReference type="GeneID" id="86062224"/>
<dbReference type="Gene3D" id="3.10.520.10">
    <property type="entry name" value="ApbE-like domains"/>
    <property type="match status" value="1"/>
</dbReference>
<evidence type="ECO:0000256" key="8">
    <source>
        <dbReference type="ARBA" id="ARBA00031306"/>
    </source>
</evidence>
<evidence type="ECO:0000256" key="7">
    <source>
        <dbReference type="ARBA" id="ARBA00022842"/>
    </source>
</evidence>
<evidence type="ECO:0000256" key="5">
    <source>
        <dbReference type="ARBA" id="ARBA00022723"/>
    </source>
</evidence>
<dbReference type="RefSeq" id="WP_110323569.1">
    <property type="nucleotide sequence ID" value="NZ_QJKD01000007.1"/>
</dbReference>
<dbReference type="Proteomes" id="UP000248057">
    <property type="component" value="Unassembled WGS sequence"/>
</dbReference>
<evidence type="ECO:0000256" key="11">
    <source>
        <dbReference type="PIRSR" id="PIRSR006268-2"/>
    </source>
</evidence>
<feature type="binding site" evidence="11">
    <location>
        <position position="270"/>
    </location>
    <ligand>
        <name>Mg(2+)</name>
        <dbReference type="ChEBI" id="CHEBI:18420"/>
    </ligand>
</feature>
<evidence type="ECO:0000256" key="6">
    <source>
        <dbReference type="ARBA" id="ARBA00022827"/>
    </source>
</evidence>
<dbReference type="InterPro" id="IPR024932">
    <property type="entry name" value="ApbE"/>
</dbReference>
<dbReference type="SUPFAM" id="SSF143631">
    <property type="entry name" value="ApbE-like"/>
    <property type="match status" value="1"/>
</dbReference>
<dbReference type="PIRSF" id="PIRSF006268">
    <property type="entry name" value="ApbE"/>
    <property type="match status" value="1"/>
</dbReference>
<gene>
    <name evidence="12" type="ORF">DFR60_107112</name>
</gene>
<dbReference type="PANTHER" id="PTHR30040">
    <property type="entry name" value="THIAMINE BIOSYNTHESIS LIPOPROTEIN APBE"/>
    <property type="match status" value="1"/>
</dbReference>
<keyword evidence="4 10" id="KW-0808">Transferase</keyword>
<feature type="binding site" evidence="11">
    <location>
        <position position="274"/>
    </location>
    <ligand>
        <name>Mg(2+)</name>
        <dbReference type="ChEBI" id="CHEBI:18420"/>
    </ligand>
</feature>
<keyword evidence="12" id="KW-0449">Lipoprotein</keyword>
<dbReference type="EMBL" id="QJKD01000007">
    <property type="protein sequence ID" value="PXX52426.1"/>
    <property type="molecule type" value="Genomic_DNA"/>
</dbReference>
<evidence type="ECO:0000256" key="4">
    <source>
        <dbReference type="ARBA" id="ARBA00022679"/>
    </source>
</evidence>
<evidence type="ECO:0000313" key="13">
    <source>
        <dbReference type="Proteomes" id="UP000248057"/>
    </source>
</evidence>
<organism evidence="12 13">
    <name type="scientific">Hungatella effluvii</name>
    <dbReference type="NCBI Taxonomy" id="1096246"/>
    <lineage>
        <taxon>Bacteria</taxon>
        <taxon>Bacillati</taxon>
        <taxon>Bacillota</taxon>
        <taxon>Clostridia</taxon>
        <taxon>Lachnospirales</taxon>
        <taxon>Lachnospiraceae</taxon>
        <taxon>Hungatella</taxon>
    </lineage>
</organism>
<evidence type="ECO:0000256" key="1">
    <source>
        <dbReference type="ARBA" id="ARBA00011955"/>
    </source>
</evidence>
<dbReference type="InterPro" id="IPR003374">
    <property type="entry name" value="ApbE-like_sf"/>
</dbReference>
<keyword evidence="5 10" id="KW-0479">Metal-binding</keyword>
<keyword evidence="6 10" id="KW-0274">FAD</keyword>
<evidence type="ECO:0000256" key="2">
    <source>
        <dbReference type="ARBA" id="ARBA00016337"/>
    </source>
</evidence>
<keyword evidence="7 10" id="KW-0460">Magnesium</keyword>
<dbReference type="PANTHER" id="PTHR30040:SF2">
    <property type="entry name" value="FAD:PROTEIN FMN TRANSFERASE"/>
    <property type="match status" value="1"/>
</dbReference>
<evidence type="ECO:0000313" key="12">
    <source>
        <dbReference type="EMBL" id="PXX52426.1"/>
    </source>
</evidence>
<sequence length="330" mass="36307">MRGEPVNRTFFLYNTICSITIFDSDGDSKTILNEAEDIAFEIRRMLDFYDPESELGMLNQRHELSVPYEVSEELCLFISELLRFSKVSEGCFDPTIGPVVRLWNITAHRPKAPSAQEIGQARRQTGADYVQCDTEKHTVTFLKGGLVLDAGGAGKGYAAGRVAEYLSKSGVRSASINFGGNLYLIGAKAAPNGTDFPWKVGIQAPWKSAPESVGTLELQDCGTATSGGYDRFFSENGKIFHHLIDPRTGYPADNSLDSVTIVSKNALYTDLLSTACFVAGEEMAEKICRTSEAHVGYIFIRKDGTIKVSDQLKNYFKPEKVRKGMGSYGK</sequence>
<comment type="cofactor">
    <cofactor evidence="11">
        <name>Mg(2+)</name>
        <dbReference type="ChEBI" id="CHEBI:18420"/>
    </cofactor>
    <cofactor evidence="11">
        <name>Mn(2+)</name>
        <dbReference type="ChEBI" id="CHEBI:29035"/>
    </cofactor>
    <text evidence="11">Magnesium. Can also use manganese.</text>
</comment>
<evidence type="ECO:0000256" key="10">
    <source>
        <dbReference type="PIRNR" id="PIRNR006268"/>
    </source>
</evidence>
<comment type="similarity">
    <text evidence="10">Belongs to the ApbE family.</text>
</comment>
<protein>
    <recommendedName>
        <fullName evidence="2 10">FAD:protein FMN transferase</fullName>
        <ecNumber evidence="1 10">2.7.1.180</ecNumber>
    </recommendedName>
    <alternativeName>
        <fullName evidence="8 10">Flavin transferase</fullName>
    </alternativeName>
</protein>
<dbReference type="GO" id="GO:0046872">
    <property type="term" value="F:metal ion binding"/>
    <property type="evidence" value="ECO:0007669"/>
    <property type="project" value="UniProtKB-UniRule"/>
</dbReference>
<evidence type="ECO:0000256" key="3">
    <source>
        <dbReference type="ARBA" id="ARBA00022630"/>
    </source>
</evidence>
<accession>A0A2V3Y2I4</accession>
<evidence type="ECO:0000256" key="9">
    <source>
        <dbReference type="ARBA" id="ARBA00048540"/>
    </source>
</evidence>
<comment type="caution">
    <text evidence="12">The sequence shown here is derived from an EMBL/GenBank/DDBJ whole genome shotgun (WGS) entry which is preliminary data.</text>
</comment>
<dbReference type="Pfam" id="PF02424">
    <property type="entry name" value="ApbE"/>
    <property type="match status" value="1"/>
</dbReference>